<feature type="region of interest" description="Disordered" evidence="1">
    <location>
        <begin position="1"/>
        <end position="57"/>
    </location>
</feature>
<feature type="compositionally biased region" description="Polar residues" evidence="1">
    <location>
        <begin position="48"/>
        <end position="57"/>
    </location>
</feature>
<protein>
    <submittedName>
        <fullName evidence="2">Uncharacterized protein</fullName>
    </submittedName>
</protein>
<reference evidence="2 3" key="1">
    <citation type="submission" date="2024-02" db="EMBL/GenBank/DDBJ databases">
        <title>Deinococcus carri NBRC 110142.</title>
        <authorList>
            <person name="Ichikawa N."/>
            <person name="Katano-Makiyama Y."/>
            <person name="Hidaka K."/>
        </authorList>
    </citation>
    <scope>NUCLEOTIDE SEQUENCE [LARGE SCALE GENOMIC DNA]</scope>
    <source>
        <strain evidence="2 3">NBRC 110142</strain>
    </source>
</reference>
<organism evidence="2 3">
    <name type="scientific">Deinococcus carri</name>
    <dbReference type="NCBI Taxonomy" id="1211323"/>
    <lineage>
        <taxon>Bacteria</taxon>
        <taxon>Thermotogati</taxon>
        <taxon>Deinococcota</taxon>
        <taxon>Deinococci</taxon>
        <taxon>Deinococcales</taxon>
        <taxon>Deinococcaceae</taxon>
        <taxon>Deinococcus</taxon>
    </lineage>
</organism>
<evidence type="ECO:0000313" key="3">
    <source>
        <dbReference type="Proteomes" id="UP001401887"/>
    </source>
</evidence>
<proteinExistence type="predicted"/>
<comment type="caution">
    <text evidence="2">The sequence shown here is derived from an EMBL/GenBank/DDBJ whole genome shotgun (WGS) entry which is preliminary data.</text>
</comment>
<evidence type="ECO:0000313" key="2">
    <source>
        <dbReference type="EMBL" id="GAA5513322.1"/>
    </source>
</evidence>
<accession>A0ABP9WAV9</accession>
<name>A0ABP9WAV9_9DEIO</name>
<keyword evidence="3" id="KW-1185">Reference proteome</keyword>
<dbReference type="EMBL" id="BAABRP010000007">
    <property type="protein sequence ID" value="GAA5513322.1"/>
    <property type="molecule type" value="Genomic_DNA"/>
</dbReference>
<evidence type="ECO:0000256" key="1">
    <source>
        <dbReference type="SAM" id="MobiDB-lite"/>
    </source>
</evidence>
<gene>
    <name evidence="2" type="ORF">Dcar01_02055</name>
</gene>
<feature type="compositionally biased region" description="Basic and acidic residues" evidence="1">
    <location>
        <begin position="11"/>
        <end position="46"/>
    </location>
</feature>
<sequence>MTDPGDMANTDVHERDDFPDTKRVNPGVGDEKLEEALQRNDKDEGKAASQNPDPLDL</sequence>
<dbReference type="Proteomes" id="UP001401887">
    <property type="component" value="Unassembled WGS sequence"/>
</dbReference>
<dbReference type="RefSeq" id="WP_345464814.1">
    <property type="nucleotide sequence ID" value="NZ_BAABRP010000007.1"/>
</dbReference>